<comment type="caution">
    <text evidence="1">The sequence shown here is derived from an EMBL/GenBank/DDBJ whole genome shotgun (WGS) entry which is preliminary data.</text>
</comment>
<proteinExistence type="predicted"/>
<name>A0A0F9SSN1_9ZZZZ</name>
<sequence length="34" mass="3717">MLVDVSMRNVSGPFIYSFPVDNASRMSKLTEPAG</sequence>
<reference evidence="1" key="1">
    <citation type="journal article" date="2015" name="Nature">
        <title>Complex archaea that bridge the gap between prokaryotes and eukaryotes.</title>
        <authorList>
            <person name="Spang A."/>
            <person name="Saw J.H."/>
            <person name="Jorgensen S.L."/>
            <person name="Zaremba-Niedzwiedzka K."/>
            <person name="Martijn J."/>
            <person name="Lind A.E."/>
            <person name="van Eijk R."/>
            <person name="Schleper C."/>
            <person name="Guy L."/>
            <person name="Ettema T.J."/>
        </authorList>
    </citation>
    <scope>NUCLEOTIDE SEQUENCE</scope>
</reference>
<dbReference type="AlphaFoldDB" id="A0A0F9SSN1"/>
<gene>
    <name evidence="1" type="ORF">LCGC14_0737400</name>
</gene>
<dbReference type="EMBL" id="LAZR01001729">
    <property type="protein sequence ID" value="KKN40046.1"/>
    <property type="molecule type" value="Genomic_DNA"/>
</dbReference>
<protein>
    <submittedName>
        <fullName evidence="1">Uncharacterized protein</fullName>
    </submittedName>
</protein>
<evidence type="ECO:0000313" key="1">
    <source>
        <dbReference type="EMBL" id="KKN40046.1"/>
    </source>
</evidence>
<accession>A0A0F9SSN1</accession>
<organism evidence="1">
    <name type="scientific">marine sediment metagenome</name>
    <dbReference type="NCBI Taxonomy" id="412755"/>
    <lineage>
        <taxon>unclassified sequences</taxon>
        <taxon>metagenomes</taxon>
        <taxon>ecological metagenomes</taxon>
    </lineage>
</organism>